<dbReference type="InterPro" id="IPR004899">
    <property type="entry name" value="Pertactin_central"/>
</dbReference>
<dbReference type="Pfam" id="PF12951">
    <property type="entry name" value="PATR"/>
    <property type="match status" value="1"/>
</dbReference>
<dbReference type="PRINTS" id="PR01484">
    <property type="entry name" value="PRTACTNFAMLY"/>
</dbReference>
<dbReference type="InterPro" id="IPR036709">
    <property type="entry name" value="Autotransporte_beta_dom_sf"/>
</dbReference>
<keyword evidence="4" id="KW-1185">Reference proteome</keyword>
<name>A0A2U8E3C8_9BACT</name>
<dbReference type="GO" id="GO:0019867">
    <property type="term" value="C:outer membrane"/>
    <property type="evidence" value="ECO:0007669"/>
    <property type="project" value="InterPro"/>
</dbReference>
<protein>
    <recommendedName>
        <fullName evidence="2">Autotransporter domain-containing protein</fullName>
    </recommendedName>
</protein>
<evidence type="ECO:0000259" key="2">
    <source>
        <dbReference type="PROSITE" id="PS51208"/>
    </source>
</evidence>
<evidence type="ECO:0000313" key="3">
    <source>
        <dbReference type="EMBL" id="AWI09379.1"/>
    </source>
</evidence>
<dbReference type="InterPro" id="IPR006315">
    <property type="entry name" value="OM_autotransptr_brl_dom"/>
</dbReference>
<keyword evidence="1" id="KW-0732">Signal</keyword>
<proteinExistence type="predicted"/>
<dbReference type="PANTHER" id="PTHR35037:SF3">
    <property type="entry name" value="C-TERMINAL REGION OF AIDA-LIKE PROTEIN"/>
    <property type="match status" value="1"/>
</dbReference>
<evidence type="ECO:0000256" key="1">
    <source>
        <dbReference type="ARBA" id="ARBA00022729"/>
    </source>
</evidence>
<dbReference type="Gene3D" id="2.40.128.130">
    <property type="entry name" value="Autotransporter beta-domain"/>
    <property type="match status" value="1"/>
</dbReference>
<dbReference type="InterPro" id="IPR012332">
    <property type="entry name" value="Autotransporter_pectin_lyase_C"/>
</dbReference>
<organism evidence="3 4">
    <name type="scientific">Ereboglobus luteus</name>
    <dbReference type="NCBI Taxonomy" id="1796921"/>
    <lineage>
        <taxon>Bacteria</taxon>
        <taxon>Pseudomonadati</taxon>
        <taxon>Verrucomicrobiota</taxon>
        <taxon>Opitutia</taxon>
        <taxon>Opitutales</taxon>
        <taxon>Opitutaceae</taxon>
        <taxon>Ereboglobus</taxon>
    </lineage>
</organism>
<dbReference type="PROSITE" id="PS51208">
    <property type="entry name" value="AUTOTRANSPORTER"/>
    <property type="match status" value="1"/>
</dbReference>
<dbReference type="InterPro" id="IPR051551">
    <property type="entry name" value="Autotransporter_adhesion"/>
</dbReference>
<dbReference type="KEGG" id="elut:CKA38_09090"/>
<dbReference type="PANTHER" id="PTHR35037">
    <property type="entry name" value="C-TERMINAL REGION OF AIDA-LIKE PROTEIN"/>
    <property type="match status" value="1"/>
</dbReference>
<dbReference type="Proteomes" id="UP000244896">
    <property type="component" value="Chromosome"/>
</dbReference>
<feature type="domain" description="Autotransporter" evidence="2">
    <location>
        <begin position="904"/>
        <end position="1185"/>
    </location>
</feature>
<reference evidence="3 4" key="1">
    <citation type="journal article" date="2018" name="Syst. Appl. Microbiol.">
        <title>Ereboglobus luteus gen. nov. sp. nov. from cockroach guts, and new insights into the oxygen relationship of the genera Opitutus and Didymococcus (Verrucomicrobia: Opitutaceae).</title>
        <authorList>
            <person name="Tegtmeier D."/>
            <person name="Belitz A."/>
            <person name="Radek R."/>
            <person name="Heimerl T."/>
            <person name="Brune A."/>
        </authorList>
    </citation>
    <scope>NUCLEOTIDE SEQUENCE [LARGE SCALE GENOMIC DNA]</scope>
    <source>
        <strain evidence="3 4">Ho45</strain>
    </source>
</reference>
<evidence type="ECO:0000313" key="4">
    <source>
        <dbReference type="Proteomes" id="UP000244896"/>
    </source>
</evidence>
<dbReference type="InterPro" id="IPR030895">
    <property type="entry name" value="T5SS_PEPC_rpt"/>
</dbReference>
<dbReference type="NCBIfam" id="TIGR04393">
    <property type="entry name" value="rpt_T5SS_PEPC"/>
    <property type="match status" value="2"/>
</dbReference>
<dbReference type="RefSeq" id="WP_108825189.1">
    <property type="nucleotide sequence ID" value="NZ_CP023004.1"/>
</dbReference>
<dbReference type="InterPro" id="IPR013425">
    <property type="entry name" value="Autotrns_rpt"/>
</dbReference>
<dbReference type="Pfam" id="PF03797">
    <property type="entry name" value="Autotransporter"/>
    <property type="match status" value="1"/>
</dbReference>
<dbReference type="AlphaFoldDB" id="A0A2U8E3C8"/>
<sequence length="1185" mass="122256">MKTPDATPTMTTTRPSLLNLKFKLPFICAALVAATMPGLRSADVIWTPGVSGDWTSPVNWQGGVLPTEADSVLADSGTITVGDSVIVGVTGTSKATGTTAIGLTADKSSSLIITSGGHLVTDNKVFSVGEAGSGYLEIQSGGTLQTGGYIYGNQIGNIAGSSGTVVIKDGGVWRSYGGIYVGNNGTGLLHVEAGGTLIIDGGASLYLGERTGGSGTAIIDGYFETGKNAAGNPVYQPIGKNSTDNSVFIIGSTGTAITAQMNIGMNAGAVGTAIVSGYWQANGNNAIGNKGTGTLIVEAGGSINSSSGWMRFGSVAGSYGTGTIAGSVTIASTMTVGSSGNGDLVILPGGYVKAATFYVGENGVGSVYIAEGATLVNTANGWFGRNAGSSGTLTVDGNWLKSASGDAYNVIGNGGATAAPSVLNVGVTGTVISNDLRIGGNNTVAIVNLAGFYSGTRAGATVGHGSNSNGTLHITTTGTLLGRTVGVVANAAGSTGSAIVEGLWQVGGNFTVGNNATATGSLDIKTTANVIAGGNYTQNSLSTLSVELDRGRAADTVDPSLSRPLLSANGAAMLSGTLYVHGDAVADIPEFKYDGSGYAKASTLTGIPVLRASGGITGDFDTVKIDGMVIPSGLPDFIRGGGLKVNEGGPVDTRYDIGYGLAWRSGVGSAHGEFTVDAGKTFEVDLQLSDRELVFDSGWDGKSLIKKGEGTLIFSVENAYTGLTKIEAGTIIFTGPKSHIMGELVNHGVIDLGGTGQRLLTASSLAGSGTYRMTVNLNNGTGDRIAITGDAAGAHRFLITGIGSGEPPTGDEPMITLLSIGGVNEITHESDISISGTTFHGSFDHGVFKYAVEMRGNNLVIVNTGLDPVVFDTIRGVPGAQSLLWFDQQDNLGRRLGELRAPRDTGFGLDFWVRAHAASTTIGGGDTEMRKSDVDVWGAEIGGDYTWRFDSDRLTVGAFIGFNSADQDFQSVPYANSATGDSDLFSIGAYAAWLSDAGWFVNSSLTTSHYKNKFDAVDLSYNHATGDYKDRGFGVTVEGGRRFDITKGWFVEPALQGAVVRLIRGSYTTEGDSNAGGLRVHGADATITRMRGVMRIGRAWSFGNGQWMEIAGRGGAVRERSTGGEVNIGEANRWRPNLDGERFEAGVGFYWMPFESGQLYFDYEFASGSSYQKPWGISVGFRLSL</sequence>
<dbReference type="NCBIfam" id="TIGR01414">
    <property type="entry name" value="autotrans_barl"/>
    <property type="match status" value="1"/>
</dbReference>
<dbReference type="Pfam" id="PF03212">
    <property type="entry name" value="Pertactin"/>
    <property type="match status" value="1"/>
</dbReference>
<dbReference type="Gene3D" id="2.160.20.20">
    <property type="match status" value="1"/>
</dbReference>
<dbReference type="NCBIfam" id="TIGR02601">
    <property type="entry name" value="autotrns_rpt"/>
    <property type="match status" value="1"/>
</dbReference>
<gene>
    <name evidence="3" type="ORF">CKA38_09090</name>
</gene>
<dbReference type="InterPro" id="IPR005546">
    <property type="entry name" value="Autotransporte_beta"/>
</dbReference>
<dbReference type="SMART" id="SM00869">
    <property type="entry name" value="Autotransporter"/>
    <property type="match status" value="1"/>
</dbReference>
<dbReference type="InterPro" id="IPR003991">
    <property type="entry name" value="Pertactin_virulence_factor"/>
</dbReference>
<accession>A0A2U8E3C8</accession>
<dbReference type="SUPFAM" id="SSF103515">
    <property type="entry name" value="Autotransporter"/>
    <property type="match status" value="1"/>
</dbReference>
<dbReference type="EMBL" id="CP023004">
    <property type="protein sequence ID" value="AWI09379.1"/>
    <property type="molecule type" value="Genomic_DNA"/>
</dbReference>
<dbReference type="OrthoDB" id="199150at2"/>